<proteinExistence type="predicted"/>
<protein>
    <submittedName>
        <fullName evidence="1">Uncharacterized protein</fullName>
    </submittedName>
</protein>
<gene>
    <name evidence="1" type="ORF">AWB75_03659</name>
</gene>
<evidence type="ECO:0000313" key="2">
    <source>
        <dbReference type="Proteomes" id="UP000054870"/>
    </source>
</evidence>
<accession>A0A158BLP0</accession>
<dbReference type="AlphaFoldDB" id="A0A158BLP0"/>
<evidence type="ECO:0000313" key="1">
    <source>
        <dbReference type="EMBL" id="SAK70890.1"/>
    </source>
</evidence>
<name>A0A158BLP0_9BURK</name>
<reference evidence="1" key="1">
    <citation type="submission" date="2016-01" db="EMBL/GenBank/DDBJ databases">
        <authorList>
            <person name="Peeters C."/>
        </authorList>
    </citation>
    <scope>NUCLEOTIDE SEQUENCE [LARGE SCALE GENOMIC DNA]</scope>
    <source>
        <strain evidence="1">LMG 29318</strain>
    </source>
</reference>
<sequence length="31" mass="3370">MATYIELADIEACNVCGAAVPYFDDRTKSVC</sequence>
<keyword evidence="2" id="KW-1185">Reference proteome</keyword>
<comment type="caution">
    <text evidence="1">The sequence shown here is derived from an EMBL/GenBank/DDBJ whole genome shotgun (WGS) entry which is preliminary data.</text>
</comment>
<organism evidence="1 2">
    <name type="scientific">Caballeronia catudaia</name>
    <dbReference type="NCBI Taxonomy" id="1777136"/>
    <lineage>
        <taxon>Bacteria</taxon>
        <taxon>Pseudomonadati</taxon>
        <taxon>Pseudomonadota</taxon>
        <taxon>Betaproteobacteria</taxon>
        <taxon>Burkholderiales</taxon>
        <taxon>Burkholderiaceae</taxon>
        <taxon>Caballeronia</taxon>
    </lineage>
</organism>
<dbReference type="Proteomes" id="UP000054870">
    <property type="component" value="Unassembled WGS sequence"/>
</dbReference>
<dbReference type="EMBL" id="FCOF02000016">
    <property type="protein sequence ID" value="SAK70890.1"/>
    <property type="molecule type" value="Genomic_DNA"/>
</dbReference>